<gene>
    <name evidence="2" type="ORF">UFOPK3789_00133</name>
</gene>
<dbReference type="AlphaFoldDB" id="A0A6J7JGI2"/>
<dbReference type="GO" id="GO:0003676">
    <property type="term" value="F:nucleic acid binding"/>
    <property type="evidence" value="ECO:0007669"/>
    <property type="project" value="InterPro"/>
</dbReference>
<evidence type="ECO:0000259" key="1">
    <source>
        <dbReference type="Pfam" id="PF14088"/>
    </source>
</evidence>
<name>A0A6J7JGI2_9ZZZZ</name>
<organism evidence="2">
    <name type="scientific">freshwater metagenome</name>
    <dbReference type="NCBI Taxonomy" id="449393"/>
    <lineage>
        <taxon>unclassified sequences</taxon>
        <taxon>metagenomes</taxon>
        <taxon>ecological metagenomes</taxon>
    </lineage>
</organism>
<dbReference type="EMBL" id="CAFBNL010000004">
    <property type="protein sequence ID" value="CAB4941907.1"/>
    <property type="molecule type" value="Genomic_DNA"/>
</dbReference>
<proteinExistence type="predicted"/>
<dbReference type="InterPro" id="IPR011856">
    <property type="entry name" value="tRNA_endonuc-like_dom_sf"/>
</dbReference>
<reference evidence="2" key="1">
    <citation type="submission" date="2020-05" db="EMBL/GenBank/DDBJ databases">
        <authorList>
            <person name="Chiriac C."/>
            <person name="Salcher M."/>
            <person name="Ghai R."/>
            <person name="Kavagutti S V."/>
        </authorList>
    </citation>
    <scope>NUCLEOTIDE SEQUENCE</scope>
</reference>
<sequence>MVTENNPNVQPRPGLGELVPVHARDVWPNEARDFTPWLAENQKQLSAVLGIEIELDGTEHPVGQFFLDIIGRDLTNDCPLIIENQLEATDHSHLGQLITYAAGTDAKTVIWIATEFREPHRQAIDFLNDIAGENARFFGVEIRAVKIGDSSPAPLFQFAAKPNNWHAIVAGGAREAMSPSGTQLLYRDFWQQFLDTLHARHPGWTNARSPLTQNWLTLQYHAGSKINFLAAFGRGELVRFEVYIDTGDAERNLEIFKGLMSDRENIESELGSPLTWEELPESRACRIFASTAGQITDVTRYNDFIEYFISMYGLFRESITRRINTLSAQ</sequence>
<dbReference type="Pfam" id="PF14088">
    <property type="entry name" value="DUF4268"/>
    <property type="match status" value="1"/>
</dbReference>
<dbReference type="Gene3D" id="3.40.1350.10">
    <property type="match status" value="1"/>
</dbReference>
<dbReference type="InterPro" id="IPR025364">
    <property type="entry name" value="DUF4268"/>
</dbReference>
<accession>A0A6J7JGI2</accession>
<evidence type="ECO:0000313" key="2">
    <source>
        <dbReference type="EMBL" id="CAB4941907.1"/>
    </source>
</evidence>
<feature type="domain" description="DUF4268" evidence="1">
    <location>
        <begin position="185"/>
        <end position="317"/>
    </location>
</feature>
<protein>
    <submittedName>
        <fullName evidence="2">Unannotated protein</fullName>
    </submittedName>
</protein>